<comment type="caution">
    <text evidence="2">The sequence shown here is derived from an EMBL/GenBank/DDBJ whole genome shotgun (WGS) entry which is preliminary data.</text>
</comment>
<evidence type="ECO:0000259" key="1">
    <source>
        <dbReference type="Pfam" id="PF00696"/>
    </source>
</evidence>
<dbReference type="AlphaFoldDB" id="X1D8V2"/>
<dbReference type="Gene3D" id="3.40.1160.10">
    <property type="entry name" value="Acetylglutamate kinase-like"/>
    <property type="match status" value="1"/>
</dbReference>
<gene>
    <name evidence="2" type="ORF">S01H4_48622</name>
</gene>
<reference evidence="2" key="1">
    <citation type="journal article" date="2014" name="Front. Microbiol.">
        <title>High frequency of phylogenetically diverse reductive dehalogenase-homologous genes in deep subseafloor sedimentary metagenomes.</title>
        <authorList>
            <person name="Kawai M."/>
            <person name="Futagami T."/>
            <person name="Toyoda A."/>
            <person name="Takaki Y."/>
            <person name="Nishi S."/>
            <person name="Hori S."/>
            <person name="Arai W."/>
            <person name="Tsubouchi T."/>
            <person name="Morono Y."/>
            <person name="Uchiyama I."/>
            <person name="Ito T."/>
            <person name="Fujiyama A."/>
            <person name="Inagaki F."/>
            <person name="Takami H."/>
        </authorList>
    </citation>
    <scope>NUCLEOTIDE SEQUENCE</scope>
    <source>
        <strain evidence="2">Expedition CK06-06</strain>
    </source>
</reference>
<dbReference type="Pfam" id="PF00696">
    <property type="entry name" value="AA_kinase"/>
    <property type="match status" value="1"/>
</dbReference>
<proteinExistence type="predicted"/>
<organism evidence="2">
    <name type="scientific">marine sediment metagenome</name>
    <dbReference type="NCBI Taxonomy" id="412755"/>
    <lineage>
        <taxon>unclassified sequences</taxon>
        <taxon>metagenomes</taxon>
        <taxon>ecological metagenomes</taxon>
    </lineage>
</organism>
<feature type="domain" description="Aspartate/glutamate/uridylate kinase" evidence="1">
    <location>
        <begin position="52"/>
        <end position="147"/>
    </location>
</feature>
<feature type="non-terminal residue" evidence="2">
    <location>
        <position position="1"/>
    </location>
</feature>
<name>X1D8V2_9ZZZZ</name>
<dbReference type="EMBL" id="BART01027424">
    <property type="protein sequence ID" value="GAG92866.1"/>
    <property type="molecule type" value="Genomic_DNA"/>
</dbReference>
<sequence>HWMGIISMNYNGLELNKKFPDLQVIEKYDKLKEIRNTFCIFLPYEFLRENDKLPHSWDVTSDSITLFLTKELGLNECFLIKDVDGILNEKNEVIKEITASDFRKIRKLGELTEVESNLEDLKERSQPIDHHITTLIEKHRISCIILNGSKNKARILNYFKSASTEEKIFTKIK</sequence>
<dbReference type="SUPFAM" id="SSF53633">
    <property type="entry name" value="Carbamate kinase-like"/>
    <property type="match status" value="1"/>
</dbReference>
<protein>
    <recommendedName>
        <fullName evidence="1">Aspartate/glutamate/uridylate kinase domain-containing protein</fullName>
    </recommendedName>
</protein>
<dbReference type="InterPro" id="IPR036393">
    <property type="entry name" value="AceGlu_kinase-like_sf"/>
</dbReference>
<dbReference type="InterPro" id="IPR001048">
    <property type="entry name" value="Asp/Glu/Uridylate_kinase"/>
</dbReference>
<accession>X1D8V2</accession>
<evidence type="ECO:0000313" key="2">
    <source>
        <dbReference type="EMBL" id="GAG92866.1"/>
    </source>
</evidence>